<dbReference type="PROSITE" id="PS51257">
    <property type="entry name" value="PROKAR_LIPOPROTEIN"/>
    <property type="match status" value="1"/>
</dbReference>
<dbReference type="RefSeq" id="WP_058516704.1">
    <property type="nucleotide sequence ID" value="NZ_CAAAIE010000002.1"/>
</dbReference>
<feature type="region of interest" description="Disordered" evidence="1">
    <location>
        <begin position="71"/>
        <end position="97"/>
    </location>
</feature>
<proteinExistence type="predicted"/>
<evidence type="ECO:0000256" key="1">
    <source>
        <dbReference type="SAM" id="MobiDB-lite"/>
    </source>
</evidence>
<organism evidence="3 4">
    <name type="scientific">Legionella parisiensis</name>
    <dbReference type="NCBI Taxonomy" id="45071"/>
    <lineage>
        <taxon>Bacteria</taxon>
        <taxon>Pseudomonadati</taxon>
        <taxon>Pseudomonadota</taxon>
        <taxon>Gammaproteobacteria</taxon>
        <taxon>Legionellales</taxon>
        <taxon>Legionellaceae</taxon>
        <taxon>Legionella</taxon>
    </lineage>
</organism>
<dbReference type="STRING" id="45071.Lpar_0801"/>
<keyword evidence="2" id="KW-0812">Transmembrane</keyword>
<keyword evidence="4" id="KW-1185">Reference proteome</keyword>
<evidence type="ECO:0000313" key="3">
    <source>
        <dbReference type="EMBL" id="OEH45551.1"/>
    </source>
</evidence>
<accession>A0A1E5JLY3</accession>
<feature type="transmembrane region" description="Helical" evidence="2">
    <location>
        <begin position="12"/>
        <end position="30"/>
    </location>
</feature>
<feature type="transmembrane region" description="Helical" evidence="2">
    <location>
        <begin position="36"/>
        <end position="61"/>
    </location>
</feature>
<protein>
    <submittedName>
        <fullName evidence="3">Uncharacterized protein</fullName>
    </submittedName>
</protein>
<reference evidence="3 4" key="1">
    <citation type="submission" date="2016-02" db="EMBL/GenBank/DDBJ databases">
        <title>Secondary metabolites in Legionella.</title>
        <authorList>
            <person name="Tobias N.J."/>
            <person name="Bode H.B."/>
        </authorList>
    </citation>
    <scope>NUCLEOTIDE SEQUENCE [LARGE SCALE GENOMIC DNA]</scope>
    <source>
        <strain evidence="3 4">DSM 19216</strain>
    </source>
</reference>
<dbReference type="Proteomes" id="UP000095229">
    <property type="component" value="Unassembled WGS sequence"/>
</dbReference>
<dbReference type="PATRIC" id="fig|45071.6.peg.861"/>
<comment type="caution">
    <text evidence="3">The sequence shown here is derived from an EMBL/GenBank/DDBJ whole genome shotgun (WGS) entry which is preliminary data.</text>
</comment>
<dbReference type="EMBL" id="LSOG01000090">
    <property type="protein sequence ID" value="OEH45551.1"/>
    <property type="molecule type" value="Genomic_DNA"/>
</dbReference>
<dbReference type="OrthoDB" id="9939303at2"/>
<name>A0A1E5JLY3_9GAMM</name>
<feature type="compositionally biased region" description="Basic and acidic residues" evidence="1">
    <location>
        <begin position="87"/>
        <end position="97"/>
    </location>
</feature>
<gene>
    <name evidence="3" type="ORF">lpari_03461</name>
</gene>
<evidence type="ECO:0000256" key="2">
    <source>
        <dbReference type="SAM" id="Phobius"/>
    </source>
</evidence>
<dbReference type="AlphaFoldDB" id="A0A1E5JLY3"/>
<keyword evidence="2" id="KW-1133">Transmembrane helix</keyword>
<keyword evidence="2" id="KW-0472">Membrane</keyword>
<evidence type="ECO:0000313" key="4">
    <source>
        <dbReference type="Proteomes" id="UP000095229"/>
    </source>
</evidence>
<sequence length="180" mass="20671">MSLWSRRFVSSSMFLVAAGCSMVSIYGLYIGEQLTIYDYISGAFTTVSNILWLGASAYDIYLTCHQKQETRQGKGTSANESDEQSDDIEKQLNLRDESSLSKYKPIIQKMKIKPPSLERRHSSDHFLIDKDPSVAALHIKFKYRDKVQSIQIPEVFFKNKRTVSEDINDVFEKSLKKKIN</sequence>